<dbReference type="Gene3D" id="2.30.29.30">
    <property type="entry name" value="Pleckstrin-homology domain (PH domain)/Phosphotyrosine-binding domain (PTB)"/>
    <property type="match status" value="1"/>
</dbReference>
<dbReference type="SUPFAM" id="SSF50729">
    <property type="entry name" value="PH domain-like"/>
    <property type="match status" value="1"/>
</dbReference>
<reference evidence="2 3" key="1">
    <citation type="submission" date="2024-04" db="EMBL/GenBank/DDBJ databases">
        <title>Tritrichomonas musculus Genome.</title>
        <authorList>
            <person name="Alves-Ferreira E."/>
            <person name="Grigg M."/>
            <person name="Lorenzi H."/>
            <person name="Galac M."/>
        </authorList>
    </citation>
    <scope>NUCLEOTIDE SEQUENCE [LARGE SCALE GENOMIC DNA]</scope>
    <source>
        <strain evidence="2 3">EAF2021</strain>
    </source>
</reference>
<accession>A0ABR2K921</accession>
<dbReference type="Pfam" id="PF00638">
    <property type="entry name" value="Ran_BP1"/>
    <property type="match status" value="1"/>
</dbReference>
<dbReference type="EMBL" id="JAPFFF010000007">
    <property type="protein sequence ID" value="KAK8886535.1"/>
    <property type="molecule type" value="Genomic_DNA"/>
</dbReference>
<evidence type="ECO:0000313" key="2">
    <source>
        <dbReference type="EMBL" id="KAK8886535.1"/>
    </source>
</evidence>
<sequence length="146" mass="16831">MTLEQKLQREKELKQILTPDPNVNEAVLFNGLSVLFERKSDSILEKIGAGMVQILQNDLNKRCRILIRCAKDLNKALLNSYIYPFSEFQKYGDVGLQFNAINYVDNAEKKTYIINLVSKEIANDFSKKFLQSLAINHEIFRKNGQC</sequence>
<proteinExistence type="predicted"/>
<dbReference type="Proteomes" id="UP001470230">
    <property type="component" value="Unassembled WGS sequence"/>
</dbReference>
<evidence type="ECO:0000259" key="1">
    <source>
        <dbReference type="Pfam" id="PF00638"/>
    </source>
</evidence>
<evidence type="ECO:0000313" key="3">
    <source>
        <dbReference type="Proteomes" id="UP001470230"/>
    </source>
</evidence>
<protein>
    <recommendedName>
        <fullName evidence="1">RanBD1 domain-containing protein</fullName>
    </recommendedName>
</protein>
<dbReference type="InterPro" id="IPR011993">
    <property type="entry name" value="PH-like_dom_sf"/>
</dbReference>
<gene>
    <name evidence="2" type="ORF">M9Y10_041999</name>
</gene>
<feature type="domain" description="RanBD1" evidence="1">
    <location>
        <begin position="24"/>
        <end position="131"/>
    </location>
</feature>
<comment type="caution">
    <text evidence="2">The sequence shown here is derived from an EMBL/GenBank/DDBJ whole genome shotgun (WGS) entry which is preliminary data.</text>
</comment>
<dbReference type="InterPro" id="IPR000156">
    <property type="entry name" value="Ran_bind_dom"/>
</dbReference>
<name>A0ABR2K921_9EUKA</name>
<keyword evidence="3" id="KW-1185">Reference proteome</keyword>
<organism evidence="2 3">
    <name type="scientific">Tritrichomonas musculus</name>
    <dbReference type="NCBI Taxonomy" id="1915356"/>
    <lineage>
        <taxon>Eukaryota</taxon>
        <taxon>Metamonada</taxon>
        <taxon>Parabasalia</taxon>
        <taxon>Tritrichomonadida</taxon>
        <taxon>Tritrichomonadidae</taxon>
        <taxon>Tritrichomonas</taxon>
    </lineage>
</organism>